<evidence type="ECO:0000313" key="8">
    <source>
        <dbReference type="Proteomes" id="UP000245362"/>
    </source>
</evidence>
<feature type="transmembrane region" description="Helical" evidence="6">
    <location>
        <begin position="6"/>
        <end position="39"/>
    </location>
</feature>
<feature type="transmembrane region" description="Helical" evidence="6">
    <location>
        <begin position="245"/>
        <end position="263"/>
    </location>
</feature>
<comment type="similarity">
    <text evidence="2 6">Belongs to the 4-toluene sulfonate uptake permease (TSUP) (TC 2.A.102) family.</text>
</comment>
<proteinExistence type="inferred from homology"/>
<feature type="transmembrane region" description="Helical" evidence="6">
    <location>
        <begin position="146"/>
        <end position="168"/>
    </location>
</feature>
<sequence>MNYELLAVLFMIGSIVGVMAGLLGIGGGIIVVPSLLWLLPKAGIGHDNIMHIALATSLSTIIITSASSVRSHLKSGNVDLFVVKWLIPGVVCGGFLGAYVAELVPAEILPKIFSVILLILALQMFLSVRATKMREMPGKACTTLFGLLIGTISTLAGIGGGSLTVPFLSRFGVEMRKAIGSASACGFMIAVSGMIGFILNGAGTENLPDYSIGYVYLPAMLAIVSASVFTTRVGVSLASRLPTKILKKVFAVFLLFVAGKMLFI</sequence>
<feature type="transmembrane region" description="Helical" evidence="6">
    <location>
        <begin position="108"/>
        <end position="126"/>
    </location>
</feature>
<protein>
    <recommendedName>
        <fullName evidence="6">Probable membrane transporter protein</fullName>
    </recommendedName>
</protein>
<keyword evidence="3 6" id="KW-0812">Transmembrane</keyword>
<dbReference type="EMBL" id="QFWT01000011">
    <property type="protein sequence ID" value="PWI32080.1"/>
    <property type="molecule type" value="Genomic_DNA"/>
</dbReference>
<dbReference type="Proteomes" id="UP000245362">
    <property type="component" value="Unassembled WGS sequence"/>
</dbReference>
<comment type="caution">
    <text evidence="7">The sequence shown here is derived from an EMBL/GenBank/DDBJ whole genome shotgun (WGS) entry which is preliminary data.</text>
</comment>
<dbReference type="RefSeq" id="WP_109320908.1">
    <property type="nucleotide sequence ID" value="NZ_QFWT01000011.1"/>
</dbReference>
<dbReference type="OrthoDB" id="457670at2"/>
<dbReference type="PANTHER" id="PTHR43483">
    <property type="entry name" value="MEMBRANE TRANSPORTER PROTEIN HI_0806-RELATED"/>
    <property type="match status" value="1"/>
</dbReference>
<reference evidence="7 8" key="1">
    <citation type="submission" date="2018-05" db="EMBL/GenBank/DDBJ databases">
        <title>Vibrio limimaris sp. nov., isolated from marine sediment.</title>
        <authorList>
            <person name="Li C.-M."/>
        </authorList>
    </citation>
    <scope>NUCLEOTIDE SEQUENCE [LARGE SCALE GENOMIC DNA]</scope>
    <source>
        <strain evidence="7 8">E4404</strain>
    </source>
</reference>
<dbReference type="AlphaFoldDB" id="A0A2U3B5K9"/>
<organism evidence="7 8">
    <name type="scientific">Vibrio albus</name>
    <dbReference type="NCBI Taxonomy" id="2200953"/>
    <lineage>
        <taxon>Bacteria</taxon>
        <taxon>Pseudomonadati</taxon>
        <taxon>Pseudomonadota</taxon>
        <taxon>Gammaproteobacteria</taxon>
        <taxon>Vibrionales</taxon>
        <taxon>Vibrionaceae</taxon>
        <taxon>Vibrio</taxon>
    </lineage>
</organism>
<dbReference type="InterPro" id="IPR002781">
    <property type="entry name" value="TM_pro_TauE-like"/>
</dbReference>
<dbReference type="GO" id="GO:0005886">
    <property type="term" value="C:plasma membrane"/>
    <property type="evidence" value="ECO:0007669"/>
    <property type="project" value="UniProtKB-SubCell"/>
</dbReference>
<evidence type="ECO:0000256" key="1">
    <source>
        <dbReference type="ARBA" id="ARBA00004141"/>
    </source>
</evidence>
<feature type="transmembrane region" description="Helical" evidence="6">
    <location>
        <begin position="180"/>
        <end position="199"/>
    </location>
</feature>
<comment type="subcellular location">
    <subcellularLocation>
        <location evidence="6">Cell membrane</location>
        <topology evidence="6">Multi-pass membrane protein</topology>
    </subcellularLocation>
    <subcellularLocation>
        <location evidence="1">Membrane</location>
        <topology evidence="1">Multi-pass membrane protein</topology>
    </subcellularLocation>
</comment>
<evidence type="ECO:0000313" key="7">
    <source>
        <dbReference type="EMBL" id="PWI32080.1"/>
    </source>
</evidence>
<feature type="transmembrane region" description="Helical" evidence="6">
    <location>
        <begin position="211"/>
        <end position="233"/>
    </location>
</feature>
<keyword evidence="8" id="KW-1185">Reference proteome</keyword>
<accession>A0A2U3B5K9</accession>
<keyword evidence="4 6" id="KW-1133">Transmembrane helix</keyword>
<name>A0A2U3B5K9_9VIBR</name>
<feature type="transmembrane region" description="Helical" evidence="6">
    <location>
        <begin position="81"/>
        <end position="101"/>
    </location>
</feature>
<gene>
    <name evidence="7" type="ORF">DI392_17035</name>
</gene>
<evidence type="ECO:0000256" key="3">
    <source>
        <dbReference type="ARBA" id="ARBA00022692"/>
    </source>
</evidence>
<evidence type="ECO:0000256" key="2">
    <source>
        <dbReference type="ARBA" id="ARBA00009142"/>
    </source>
</evidence>
<evidence type="ECO:0000256" key="5">
    <source>
        <dbReference type="ARBA" id="ARBA00023136"/>
    </source>
</evidence>
<keyword evidence="6" id="KW-1003">Cell membrane</keyword>
<evidence type="ECO:0000256" key="4">
    <source>
        <dbReference type="ARBA" id="ARBA00022989"/>
    </source>
</evidence>
<dbReference type="Pfam" id="PF01925">
    <property type="entry name" value="TauE"/>
    <property type="match status" value="1"/>
</dbReference>
<dbReference type="PANTHER" id="PTHR43483:SF3">
    <property type="entry name" value="MEMBRANE TRANSPORTER PROTEIN HI_0806-RELATED"/>
    <property type="match status" value="1"/>
</dbReference>
<keyword evidence="5 6" id="KW-0472">Membrane</keyword>
<feature type="transmembrane region" description="Helical" evidence="6">
    <location>
        <begin position="51"/>
        <end position="69"/>
    </location>
</feature>
<evidence type="ECO:0000256" key="6">
    <source>
        <dbReference type="RuleBase" id="RU363041"/>
    </source>
</evidence>